<protein>
    <submittedName>
        <fullName evidence="1">Uncharacterized protein</fullName>
    </submittedName>
</protein>
<name>A0ACB6VA45_9ASCO</name>
<comment type="caution">
    <text evidence="1">The sequence shown here is derived from an EMBL/GenBank/DDBJ whole genome shotgun (WGS) entry which is preliminary data.</text>
</comment>
<organism evidence="1 2">
    <name type="scientific">Geotrichum galactomycetum</name>
    <dbReference type="NCBI Taxonomy" id="27317"/>
    <lineage>
        <taxon>Eukaryota</taxon>
        <taxon>Fungi</taxon>
        <taxon>Dikarya</taxon>
        <taxon>Ascomycota</taxon>
        <taxon>Saccharomycotina</taxon>
        <taxon>Dipodascomycetes</taxon>
        <taxon>Dipodascales</taxon>
        <taxon>Dipodascaceae</taxon>
        <taxon>Geotrichum</taxon>
    </lineage>
</organism>
<proteinExistence type="predicted"/>
<reference evidence="1 2" key="1">
    <citation type="journal article" date="2020" name="Front. Microbiol.">
        <title>Phenotypic and Genetic Characterization of the Cheese Ripening Yeast Geotrichum candidum.</title>
        <authorList>
            <person name="Perkins V."/>
            <person name="Vignola S."/>
            <person name="Lessard M.H."/>
            <person name="Plante P.L."/>
            <person name="Corbeil J."/>
            <person name="Dugat-Bony E."/>
            <person name="Frenette M."/>
            <person name="Labrie S."/>
        </authorList>
    </citation>
    <scope>NUCLEOTIDE SEQUENCE [LARGE SCALE GENOMIC DNA]</scope>
    <source>
        <strain evidence="1 2">LMA-1147</strain>
    </source>
</reference>
<evidence type="ECO:0000313" key="1">
    <source>
        <dbReference type="EMBL" id="KAF5102595.1"/>
    </source>
</evidence>
<dbReference type="Proteomes" id="UP000744676">
    <property type="component" value="Unassembled WGS sequence"/>
</dbReference>
<accession>A0ACB6VA45</accession>
<keyword evidence="2" id="KW-1185">Reference proteome</keyword>
<dbReference type="EMBL" id="QVQA01000004">
    <property type="protein sequence ID" value="KAF5102595.1"/>
    <property type="molecule type" value="Genomic_DNA"/>
</dbReference>
<sequence>MASEEFVPVITSLLDTDLYKITMQAAVRHLGTLKFSSTEIEYLRTAVKCLPETYLKFLETFKLVPEEEIDIKFVSDSNDQGTTADEGHIEISIKGSWTQTILYEIPVLALVSEAYFKFIDTNWTLEGQVDLAAHKTVQLIEGGCAFSEFGTRRRRSFATQELVIQGIVQAATANHTQPKNALLLGTSNVLFAQRYGLTPIGTVAHEWMMGIAAYTQDYVNANRIAMDTWLKTVGTAAAGFALTDTFGTDNFLQAFVPPYSDVYLGVRQDSGDPLVYTQLIARHYHEKLGYARGTKKIIFSDSLDIKKCKIYKAAAEAAGLVPSFGIGTFFTNDFIDVSTGTKSTPLNIVIKIAAVNGRHAIKISDNASKNTGDPATVRIVKAQLGYTERDWAEADESKRWDA</sequence>
<gene>
    <name evidence="1" type="ORF">D0Z00_000305</name>
</gene>
<evidence type="ECO:0000313" key="2">
    <source>
        <dbReference type="Proteomes" id="UP000744676"/>
    </source>
</evidence>